<dbReference type="GO" id="GO:0003735">
    <property type="term" value="F:structural constituent of ribosome"/>
    <property type="evidence" value="ECO:0007669"/>
    <property type="project" value="InterPro"/>
</dbReference>
<evidence type="ECO:0000256" key="1">
    <source>
        <dbReference type="ARBA" id="ARBA00009254"/>
    </source>
</evidence>
<dbReference type="Gene3D" id="1.10.287.310">
    <property type="match status" value="1"/>
</dbReference>
<dbReference type="AlphaFoldDB" id="A0A520MZ98"/>
<dbReference type="NCBIfam" id="TIGR00012">
    <property type="entry name" value="L29"/>
    <property type="match status" value="1"/>
</dbReference>
<dbReference type="GO" id="GO:0005840">
    <property type="term" value="C:ribosome"/>
    <property type="evidence" value="ECO:0007669"/>
    <property type="project" value="UniProtKB-KW"/>
</dbReference>
<evidence type="ECO:0000313" key="6">
    <source>
        <dbReference type="EMBL" id="RZO26557.1"/>
    </source>
</evidence>
<dbReference type="InterPro" id="IPR001854">
    <property type="entry name" value="Ribosomal_uL29"/>
</dbReference>
<proteinExistence type="inferred from homology"/>
<dbReference type="SUPFAM" id="SSF46561">
    <property type="entry name" value="Ribosomal protein L29 (L29p)"/>
    <property type="match status" value="1"/>
</dbReference>
<dbReference type="CDD" id="cd00427">
    <property type="entry name" value="Ribosomal_L29_HIP"/>
    <property type="match status" value="1"/>
</dbReference>
<dbReference type="InterPro" id="IPR036049">
    <property type="entry name" value="Ribosomal_uL29_sf"/>
</dbReference>
<gene>
    <name evidence="5" type="primary">rpmC</name>
    <name evidence="6" type="ORF">EVA95_01955</name>
</gene>
<dbReference type="Pfam" id="PF00831">
    <property type="entry name" value="Ribosomal_L29"/>
    <property type="match status" value="1"/>
</dbReference>
<keyword evidence="2 5" id="KW-0689">Ribosomal protein</keyword>
<evidence type="ECO:0000256" key="3">
    <source>
        <dbReference type="ARBA" id="ARBA00023274"/>
    </source>
</evidence>
<reference evidence="6 7" key="1">
    <citation type="submission" date="2019-02" db="EMBL/GenBank/DDBJ databases">
        <title>Prokaryotic population dynamics and viral predation in marine succession experiment using metagenomics: the confinement effect.</title>
        <authorList>
            <person name="Haro-Moreno J.M."/>
            <person name="Rodriguez-Valera F."/>
            <person name="Lopez-Perez M."/>
        </authorList>
    </citation>
    <scope>NUCLEOTIDE SEQUENCE [LARGE SCALE GENOMIC DNA]</scope>
    <source>
        <strain evidence="6">MED-G162</strain>
    </source>
</reference>
<comment type="similarity">
    <text evidence="1 5">Belongs to the universal ribosomal protein uL29 family.</text>
</comment>
<evidence type="ECO:0000256" key="4">
    <source>
        <dbReference type="ARBA" id="ARBA00035204"/>
    </source>
</evidence>
<name>A0A520MZ98_9GAMM</name>
<protein>
    <recommendedName>
        <fullName evidence="4 5">Large ribosomal subunit protein uL29</fullName>
    </recommendedName>
</protein>
<keyword evidence="3 5" id="KW-0687">Ribonucleoprotein</keyword>
<dbReference type="Proteomes" id="UP000319384">
    <property type="component" value="Unassembled WGS sequence"/>
</dbReference>
<sequence>MNKVLTDLRKKNLEQLNAELIVVREEQFGLRIKHKTGQLNETSDLKKIRKKVALIKTLINEIKLKDSK</sequence>
<evidence type="ECO:0000256" key="5">
    <source>
        <dbReference type="HAMAP-Rule" id="MF_00374"/>
    </source>
</evidence>
<dbReference type="HAMAP" id="MF_00374">
    <property type="entry name" value="Ribosomal_uL29"/>
    <property type="match status" value="1"/>
</dbReference>
<comment type="caution">
    <text evidence="6">The sequence shown here is derived from an EMBL/GenBank/DDBJ whole genome shotgun (WGS) entry which is preliminary data.</text>
</comment>
<evidence type="ECO:0000256" key="2">
    <source>
        <dbReference type="ARBA" id="ARBA00022980"/>
    </source>
</evidence>
<accession>A0A520MZ98</accession>
<dbReference type="GO" id="GO:0006412">
    <property type="term" value="P:translation"/>
    <property type="evidence" value="ECO:0007669"/>
    <property type="project" value="UniProtKB-UniRule"/>
</dbReference>
<dbReference type="EMBL" id="SHBH01000010">
    <property type="protein sequence ID" value="RZO26557.1"/>
    <property type="molecule type" value="Genomic_DNA"/>
</dbReference>
<evidence type="ECO:0000313" key="7">
    <source>
        <dbReference type="Proteomes" id="UP000319384"/>
    </source>
</evidence>
<dbReference type="GO" id="GO:1990904">
    <property type="term" value="C:ribonucleoprotein complex"/>
    <property type="evidence" value="ECO:0007669"/>
    <property type="project" value="UniProtKB-KW"/>
</dbReference>
<organism evidence="6 7">
    <name type="scientific">SAR86 cluster bacterium</name>
    <dbReference type="NCBI Taxonomy" id="2030880"/>
    <lineage>
        <taxon>Bacteria</taxon>
        <taxon>Pseudomonadati</taxon>
        <taxon>Pseudomonadota</taxon>
        <taxon>Gammaproteobacteria</taxon>
        <taxon>SAR86 cluster</taxon>
    </lineage>
</organism>